<accession>A0A3M7BSZ9</accession>
<feature type="region of interest" description="Disordered" evidence="1">
    <location>
        <begin position="1"/>
        <end position="99"/>
    </location>
</feature>
<dbReference type="Proteomes" id="UP000270230">
    <property type="component" value="Unassembled WGS sequence"/>
</dbReference>
<evidence type="ECO:0000313" key="2">
    <source>
        <dbReference type="EMBL" id="RMY42650.1"/>
    </source>
</evidence>
<comment type="caution">
    <text evidence="2">The sequence shown here is derived from an EMBL/GenBank/DDBJ whole genome shotgun (WGS) entry which is preliminary data.</text>
</comment>
<evidence type="ECO:0000256" key="1">
    <source>
        <dbReference type="SAM" id="MobiDB-lite"/>
    </source>
</evidence>
<dbReference type="EMBL" id="QWIN01001305">
    <property type="protein sequence ID" value="RMY42650.1"/>
    <property type="molecule type" value="Genomic_DNA"/>
</dbReference>
<evidence type="ECO:0000313" key="3">
    <source>
        <dbReference type="Proteomes" id="UP000270230"/>
    </source>
</evidence>
<feature type="compositionally biased region" description="Polar residues" evidence="1">
    <location>
        <begin position="1"/>
        <end position="10"/>
    </location>
</feature>
<dbReference type="AlphaFoldDB" id="A0A3M7BSZ9"/>
<organism evidence="2 3">
    <name type="scientific">Hortaea werneckii</name>
    <name type="common">Black yeast</name>
    <name type="synonym">Cladosporium werneckii</name>
    <dbReference type="NCBI Taxonomy" id="91943"/>
    <lineage>
        <taxon>Eukaryota</taxon>
        <taxon>Fungi</taxon>
        <taxon>Dikarya</taxon>
        <taxon>Ascomycota</taxon>
        <taxon>Pezizomycotina</taxon>
        <taxon>Dothideomycetes</taxon>
        <taxon>Dothideomycetidae</taxon>
        <taxon>Mycosphaerellales</taxon>
        <taxon>Teratosphaeriaceae</taxon>
        <taxon>Hortaea</taxon>
    </lineage>
</organism>
<reference evidence="2 3" key="1">
    <citation type="journal article" date="2018" name="BMC Genomics">
        <title>Genomic evidence for intraspecific hybridization in a clonal and extremely halotolerant yeast.</title>
        <authorList>
            <person name="Gostincar C."/>
            <person name="Stajich J.E."/>
            <person name="Zupancic J."/>
            <person name="Zalar P."/>
            <person name="Gunde-Cimerman N."/>
        </authorList>
    </citation>
    <scope>NUCLEOTIDE SEQUENCE [LARGE SCALE GENOMIC DNA]</scope>
    <source>
        <strain evidence="2 3">EXF-151</strain>
    </source>
</reference>
<feature type="compositionally biased region" description="Polar residues" evidence="1">
    <location>
        <begin position="28"/>
        <end position="65"/>
    </location>
</feature>
<name>A0A3M7BSZ9_HORWE</name>
<proteinExistence type="predicted"/>
<sequence length="170" mass="18902">MEATGTSDNSSFRDEASQDTYLKGIMTESVTTPESASTTTVMRNKNNNDSPQTQRPSLATLQEPRTSTEDPPPAYSAQPDHKLNGHIKPHHNHGNKSYKGFPTQEAYLAALHEWAETQKYLPVGDNGVEGFYGTTTLEEYARKEPKVEVGFGSALRRKMGWRRRKEGEGG</sequence>
<protein>
    <submittedName>
        <fullName evidence="2">Uncharacterized protein</fullName>
    </submittedName>
</protein>
<gene>
    <name evidence="2" type="ORF">D0865_11807</name>
</gene>
<feature type="compositionally biased region" description="Basic residues" evidence="1">
    <location>
        <begin position="84"/>
        <end position="96"/>
    </location>
</feature>
<dbReference type="OrthoDB" id="5381976at2759"/>